<dbReference type="GO" id="GO:0010468">
    <property type="term" value="P:regulation of gene expression"/>
    <property type="evidence" value="ECO:0007669"/>
    <property type="project" value="UniProtKB-ARBA"/>
</dbReference>
<feature type="zinc finger region" description="C3H1-type" evidence="5">
    <location>
        <begin position="189"/>
        <end position="217"/>
    </location>
</feature>
<feature type="region of interest" description="Disordered" evidence="6">
    <location>
        <begin position="289"/>
        <end position="312"/>
    </location>
</feature>
<feature type="domain" description="C3H1-type" evidence="7">
    <location>
        <begin position="231"/>
        <end position="259"/>
    </location>
</feature>
<dbReference type="PROSITE" id="PS50103">
    <property type="entry name" value="ZF_C3H1"/>
    <property type="match status" value="2"/>
</dbReference>
<accession>A0ABD6E812</accession>
<keyword evidence="2" id="KW-0677">Repeat</keyword>
<evidence type="ECO:0000256" key="4">
    <source>
        <dbReference type="ARBA" id="ARBA00022833"/>
    </source>
</evidence>
<dbReference type="FunFam" id="4.10.1000.10:FF:000018">
    <property type="entry name" value="Zinc finger protein"/>
    <property type="match status" value="1"/>
</dbReference>
<evidence type="ECO:0000313" key="9">
    <source>
        <dbReference type="Proteomes" id="UP001608902"/>
    </source>
</evidence>
<keyword evidence="1 5" id="KW-0479">Metal-binding</keyword>
<keyword evidence="4 5" id="KW-0862">Zinc</keyword>
<dbReference type="InterPro" id="IPR000571">
    <property type="entry name" value="Znf_CCCH"/>
</dbReference>
<dbReference type="SMART" id="SM00356">
    <property type="entry name" value="ZnF_C3H1"/>
    <property type="match status" value="2"/>
</dbReference>
<sequence length="442" mass="49737">MNQTFDAVSFSTSYPSTSTIYRRPISSLSSSSLNTDPDMSTPYQSMAITNPSSVNSSSFSLSFKSPYSEDAPLDSSPISPQYDVNSVLRHTAALLAMNNQNDSLPPPPPPPQPPLINGDENIWIRHQRPPVPLNLCNEPPRFRFRPNAININSYNFMKNRYEIERSETEDFLWHPSYTRNERKSPKPESYKTVMCQAWLECGKCNFGENCRFAHGEAELRPATQSMKYNAKYKTKLCDKYTMSGLCPYGNRCLFIHPDASDQNAYIRPDRLARMQQERRILLERRTQENNVQTATNHPSTPLTSRECKRPHPSWPLEPPTFYSAQRSVNSSGFTLREVPLSDKETNERDTHPTIPKLQSSTGVSLANVGDDRSALCDISNRPKAVVERVGSLSPSTDQSCDSSPGENIIGGWSVMSTDPFTLALGNDNLARHLATIFNRNQT</sequence>
<feature type="region of interest" description="Disordered" evidence="6">
    <location>
        <begin position="27"/>
        <end position="48"/>
    </location>
</feature>
<protein>
    <recommendedName>
        <fullName evidence="7">C3H1-type domain-containing protein</fullName>
    </recommendedName>
</protein>
<evidence type="ECO:0000256" key="3">
    <source>
        <dbReference type="ARBA" id="ARBA00022771"/>
    </source>
</evidence>
<dbReference type="InterPro" id="IPR045877">
    <property type="entry name" value="ZFP36-like"/>
</dbReference>
<feature type="compositionally biased region" description="Polar residues" evidence="6">
    <location>
        <begin position="289"/>
        <end position="303"/>
    </location>
</feature>
<dbReference type="GO" id="GO:0008270">
    <property type="term" value="F:zinc ion binding"/>
    <property type="evidence" value="ECO:0007669"/>
    <property type="project" value="UniProtKB-KW"/>
</dbReference>
<evidence type="ECO:0000256" key="2">
    <source>
        <dbReference type="ARBA" id="ARBA00022737"/>
    </source>
</evidence>
<dbReference type="EMBL" id="JBGFUD010000339">
    <property type="protein sequence ID" value="MFH4974304.1"/>
    <property type="molecule type" value="Genomic_DNA"/>
</dbReference>
<evidence type="ECO:0000256" key="1">
    <source>
        <dbReference type="ARBA" id="ARBA00022723"/>
    </source>
</evidence>
<dbReference type="GO" id="GO:0080090">
    <property type="term" value="P:regulation of primary metabolic process"/>
    <property type="evidence" value="ECO:0007669"/>
    <property type="project" value="UniProtKB-ARBA"/>
</dbReference>
<dbReference type="Proteomes" id="UP001608902">
    <property type="component" value="Unassembled WGS sequence"/>
</dbReference>
<organism evidence="8 9">
    <name type="scientific">Gnathostoma spinigerum</name>
    <dbReference type="NCBI Taxonomy" id="75299"/>
    <lineage>
        <taxon>Eukaryota</taxon>
        <taxon>Metazoa</taxon>
        <taxon>Ecdysozoa</taxon>
        <taxon>Nematoda</taxon>
        <taxon>Chromadorea</taxon>
        <taxon>Rhabditida</taxon>
        <taxon>Spirurina</taxon>
        <taxon>Gnathostomatomorpha</taxon>
        <taxon>Gnathostomatoidea</taxon>
        <taxon>Gnathostomatidae</taxon>
        <taxon>Gnathostoma</taxon>
    </lineage>
</organism>
<dbReference type="FunFam" id="4.10.1000.10:FF:000001">
    <property type="entry name" value="zinc finger CCCH domain-containing protein 15-like"/>
    <property type="match status" value="1"/>
</dbReference>
<dbReference type="AlphaFoldDB" id="A0ABD6E812"/>
<dbReference type="GO" id="GO:0043186">
    <property type="term" value="C:P granule"/>
    <property type="evidence" value="ECO:0007669"/>
    <property type="project" value="UniProtKB-ARBA"/>
</dbReference>
<keyword evidence="9" id="KW-1185">Reference proteome</keyword>
<dbReference type="GO" id="GO:0030154">
    <property type="term" value="P:cell differentiation"/>
    <property type="evidence" value="ECO:0007669"/>
    <property type="project" value="UniProtKB-ARBA"/>
</dbReference>
<feature type="zinc finger region" description="C3H1-type" evidence="5">
    <location>
        <begin position="231"/>
        <end position="259"/>
    </location>
</feature>
<dbReference type="PANTHER" id="PTHR12547">
    <property type="entry name" value="CCCH ZINC FINGER/TIS11-RELATED"/>
    <property type="match status" value="1"/>
</dbReference>
<dbReference type="InterPro" id="IPR036855">
    <property type="entry name" value="Znf_CCCH_sf"/>
</dbReference>
<proteinExistence type="predicted"/>
<evidence type="ECO:0000259" key="7">
    <source>
        <dbReference type="PROSITE" id="PS50103"/>
    </source>
</evidence>
<name>A0ABD6E812_9BILA</name>
<feature type="compositionally biased region" description="Polar residues" evidence="6">
    <location>
        <begin position="34"/>
        <end position="48"/>
    </location>
</feature>
<feature type="domain" description="C3H1-type" evidence="7">
    <location>
        <begin position="189"/>
        <end position="217"/>
    </location>
</feature>
<gene>
    <name evidence="8" type="ORF">AB6A40_001013</name>
</gene>
<comment type="caution">
    <text evidence="8">The sequence shown here is derived from an EMBL/GenBank/DDBJ whole genome shotgun (WGS) entry which is preliminary data.</text>
</comment>
<dbReference type="PANTHER" id="PTHR12547:SF71">
    <property type="entry name" value="CCCH-TYPE ZINC FINGER PROTEIN MOE-3-RELATED"/>
    <property type="match status" value="1"/>
</dbReference>
<dbReference type="SUPFAM" id="SSF90229">
    <property type="entry name" value="CCCH zinc finger"/>
    <property type="match status" value="2"/>
</dbReference>
<evidence type="ECO:0000256" key="5">
    <source>
        <dbReference type="PROSITE-ProRule" id="PRU00723"/>
    </source>
</evidence>
<evidence type="ECO:0000313" key="8">
    <source>
        <dbReference type="EMBL" id="MFH4974304.1"/>
    </source>
</evidence>
<evidence type="ECO:0000256" key="6">
    <source>
        <dbReference type="SAM" id="MobiDB-lite"/>
    </source>
</evidence>
<reference evidence="8 9" key="1">
    <citation type="submission" date="2024-08" db="EMBL/GenBank/DDBJ databases">
        <title>Gnathostoma spinigerum genome.</title>
        <authorList>
            <person name="Gonzalez-Bertolin B."/>
            <person name="Monzon S."/>
            <person name="Zaballos A."/>
            <person name="Jimenez P."/>
            <person name="Dekumyoy P."/>
            <person name="Varona S."/>
            <person name="Cuesta I."/>
            <person name="Sumanam S."/>
            <person name="Adisakwattana P."/>
            <person name="Gasser R.B."/>
            <person name="Hernandez-Gonzalez A."/>
            <person name="Young N.D."/>
            <person name="Perteguer M.J."/>
        </authorList>
    </citation>
    <scope>NUCLEOTIDE SEQUENCE [LARGE SCALE GENOMIC DNA]</scope>
    <source>
        <strain evidence="8">AL3</strain>
        <tissue evidence="8">Liver</tissue>
    </source>
</reference>
<dbReference type="Gene3D" id="4.10.1000.10">
    <property type="entry name" value="Zinc finger, CCCH-type"/>
    <property type="match status" value="2"/>
</dbReference>
<keyword evidence="3 5" id="KW-0863">Zinc-finger</keyword>
<dbReference type="Pfam" id="PF00642">
    <property type="entry name" value="zf-CCCH"/>
    <property type="match status" value="2"/>
</dbReference>